<gene>
    <name evidence="2" type="ORF">Mal4_49600</name>
</gene>
<name>A0A517ZDP3_9PLAN</name>
<dbReference type="EMBL" id="CP036275">
    <property type="protein sequence ID" value="QDU40602.1"/>
    <property type="molecule type" value="Genomic_DNA"/>
</dbReference>
<protein>
    <submittedName>
        <fullName evidence="2">Uncharacterized protein</fullName>
    </submittedName>
</protein>
<evidence type="ECO:0000313" key="3">
    <source>
        <dbReference type="Proteomes" id="UP000320496"/>
    </source>
</evidence>
<dbReference type="AlphaFoldDB" id="A0A517ZDP3"/>
<organism evidence="2 3">
    <name type="scientific">Maioricimonas rarisocia</name>
    <dbReference type="NCBI Taxonomy" id="2528026"/>
    <lineage>
        <taxon>Bacteria</taxon>
        <taxon>Pseudomonadati</taxon>
        <taxon>Planctomycetota</taxon>
        <taxon>Planctomycetia</taxon>
        <taxon>Planctomycetales</taxon>
        <taxon>Planctomycetaceae</taxon>
        <taxon>Maioricimonas</taxon>
    </lineage>
</organism>
<dbReference type="Proteomes" id="UP000320496">
    <property type="component" value="Chromosome"/>
</dbReference>
<proteinExistence type="predicted"/>
<reference evidence="2 3" key="1">
    <citation type="submission" date="2019-02" db="EMBL/GenBank/DDBJ databases">
        <title>Deep-cultivation of Planctomycetes and their phenomic and genomic characterization uncovers novel biology.</title>
        <authorList>
            <person name="Wiegand S."/>
            <person name="Jogler M."/>
            <person name="Boedeker C."/>
            <person name="Pinto D."/>
            <person name="Vollmers J."/>
            <person name="Rivas-Marin E."/>
            <person name="Kohn T."/>
            <person name="Peeters S.H."/>
            <person name="Heuer A."/>
            <person name="Rast P."/>
            <person name="Oberbeckmann S."/>
            <person name="Bunk B."/>
            <person name="Jeske O."/>
            <person name="Meyerdierks A."/>
            <person name="Storesund J.E."/>
            <person name="Kallscheuer N."/>
            <person name="Luecker S."/>
            <person name="Lage O.M."/>
            <person name="Pohl T."/>
            <person name="Merkel B.J."/>
            <person name="Hornburger P."/>
            <person name="Mueller R.-W."/>
            <person name="Bruemmer F."/>
            <person name="Labrenz M."/>
            <person name="Spormann A.M."/>
            <person name="Op den Camp H."/>
            <person name="Overmann J."/>
            <person name="Amann R."/>
            <person name="Jetten M.S.M."/>
            <person name="Mascher T."/>
            <person name="Medema M.H."/>
            <person name="Devos D.P."/>
            <person name="Kaster A.-K."/>
            <person name="Ovreas L."/>
            <person name="Rohde M."/>
            <person name="Galperin M.Y."/>
            <person name="Jogler C."/>
        </authorList>
    </citation>
    <scope>NUCLEOTIDE SEQUENCE [LARGE SCALE GENOMIC DNA]</scope>
    <source>
        <strain evidence="2 3">Mal4</strain>
    </source>
</reference>
<keyword evidence="1" id="KW-0732">Signal</keyword>
<feature type="signal peptide" evidence="1">
    <location>
        <begin position="1"/>
        <end position="25"/>
    </location>
</feature>
<evidence type="ECO:0000256" key="1">
    <source>
        <dbReference type="SAM" id="SignalP"/>
    </source>
</evidence>
<keyword evidence="3" id="KW-1185">Reference proteome</keyword>
<dbReference type="RefSeq" id="WP_145371878.1">
    <property type="nucleotide sequence ID" value="NZ_CP036275.1"/>
</dbReference>
<accession>A0A517ZDP3</accession>
<dbReference type="KEGG" id="mri:Mal4_49600"/>
<feature type="chain" id="PRO_5021811675" evidence="1">
    <location>
        <begin position="26"/>
        <end position="124"/>
    </location>
</feature>
<sequence length="124" mass="12887" precursor="true">MFHQLLATILIAATLLAQCAPWGEAADALPSTVDAGKSTDGADFQVLPAGMQQVAALRLITSQSIRLGRTEVSSGEADPARLLPVAAAPSQPGYSLTGRGWLPWDGLEQASSGPAVDRNPPLRL</sequence>
<evidence type="ECO:0000313" key="2">
    <source>
        <dbReference type="EMBL" id="QDU40602.1"/>
    </source>
</evidence>